<dbReference type="EMBL" id="CP000246">
    <property type="protein sequence ID" value="ABG83643.1"/>
    <property type="molecule type" value="Genomic_DNA"/>
</dbReference>
<evidence type="ECO:0000313" key="1">
    <source>
        <dbReference type="EMBL" id="ABG83643.1"/>
    </source>
</evidence>
<protein>
    <submittedName>
        <fullName evidence="1">Pentapeptide repeat protein</fullName>
    </submittedName>
</protein>
<dbReference type="Pfam" id="PF13576">
    <property type="entry name" value="Pentapeptide_3"/>
    <property type="match status" value="1"/>
</dbReference>
<dbReference type="Proteomes" id="UP000001823">
    <property type="component" value="Chromosome"/>
</dbReference>
<dbReference type="STRING" id="195103.CPF_1189"/>
<dbReference type="HOGENOM" id="CLU_083900_0_0_9"/>
<proteinExistence type="predicted"/>
<evidence type="ECO:0000313" key="2">
    <source>
        <dbReference type="Proteomes" id="UP000001823"/>
    </source>
</evidence>
<accession>A0A0H2YT16</accession>
<gene>
    <name evidence="1" type="ordered locus">CPF_1189</name>
</gene>
<dbReference type="AlphaFoldDB" id="A0A0H2YT16"/>
<dbReference type="InterPro" id="IPR001646">
    <property type="entry name" value="5peptide_repeat"/>
</dbReference>
<organism evidence="1 2">
    <name type="scientific">Clostridium perfringens (strain ATCC 13124 / DSM 756 / JCM 1290 / NCIMB 6125 / NCTC 8237 / Type A)</name>
    <dbReference type="NCBI Taxonomy" id="195103"/>
    <lineage>
        <taxon>Bacteria</taxon>
        <taxon>Bacillati</taxon>
        <taxon>Bacillota</taxon>
        <taxon>Clostridia</taxon>
        <taxon>Eubacteriales</taxon>
        <taxon>Clostridiaceae</taxon>
        <taxon>Clostridium</taxon>
    </lineage>
</organism>
<name>A0A0H2YT16_CLOP1</name>
<dbReference type="eggNOG" id="COG1357">
    <property type="taxonomic scope" value="Bacteria"/>
</dbReference>
<dbReference type="Gene3D" id="2.160.20.80">
    <property type="entry name" value="E3 ubiquitin-protein ligase SopA"/>
    <property type="match status" value="1"/>
</dbReference>
<dbReference type="SUPFAM" id="SSF141571">
    <property type="entry name" value="Pentapeptide repeat-like"/>
    <property type="match status" value="1"/>
</dbReference>
<keyword evidence="2" id="KW-1185">Reference proteome</keyword>
<reference evidence="1 2" key="1">
    <citation type="journal article" date="2006" name="Genome Res.">
        <title>Skewed genomic variability in strains of the toxigenic bacterial pathogen, Clostridium perfringens.</title>
        <authorList>
            <person name="Myers G.S."/>
            <person name="Rasko D.A."/>
            <person name="Cheung J.K."/>
            <person name="Ravel J."/>
            <person name="Seshadri R."/>
            <person name="Deboy R.T."/>
            <person name="Ren Q."/>
            <person name="Varga J."/>
            <person name="Awad M.M."/>
            <person name="Brinkac L.M."/>
            <person name="Daugherty S.C."/>
            <person name="Haft D.H."/>
            <person name="Dodson R.J."/>
            <person name="Madupu R."/>
            <person name="Nelson W.C."/>
            <person name="Rosovitz M.J."/>
            <person name="Sullivan S.A."/>
            <person name="Khouri H."/>
            <person name="Dimitrov G.I."/>
            <person name="Watkins K.L."/>
            <person name="Mulligan S."/>
            <person name="Benton J."/>
            <person name="Radune D."/>
            <person name="Fisher D.J."/>
            <person name="Atkins H.S."/>
            <person name="Hiscox T."/>
            <person name="Jost B.H."/>
            <person name="Billington S.J."/>
            <person name="Songer J.G."/>
            <person name="McClane B.A."/>
            <person name="Titball R.W."/>
            <person name="Rood J.I."/>
            <person name="Melville S.B."/>
            <person name="Paulsen I.T."/>
        </authorList>
    </citation>
    <scope>NUCLEOTIDE SEQUENCE [LARGE SCALE GENOMIC DNA]</scope>
    <source>
        <strain evidence="2">ATCC 13124 / DSM 756 / JCM 1290 / NCIMB 6125 / NCTC 8237 / S 107 / Type A</strain>
    </source>
</reference>
<dbReference type="Pfam" id="PF00805">
    <property type="entry name" value="Pentapeptide"/>
    <property type="match status" value="1"/>
</dbReference>
<sequence>MTQTQKNTQIFKYNKAEKRNKNFMYMDFRRGNCYNCDFSCSNFSYASFRGAHFKSCDFFECKFDSTEFIGSNLKKSKFKKSKFKNVIFEGVNLDGVDFSGATFENVIFINSDISKTSGMKFKEDEVKIYEDMPSFEISDSLKEAALKALENKYIKKSRVLDTKEGDLNTLSLIRLLENHKENMLIEGLKLSAEKIDRDFCTLSYIDKAITKLKNEGLL</sequence>
<dbReference type="PaxDb" id="195103-CPF_1189"/>
<dbReference type="KEGG" id="cpf:CPF_1189"/>
<dbReference type="PANTHER" id="PTHR14136:SF17">
    <property type="entry name" value="BTB_POZ DOMAIN-CONTAINING PROTEIN KCTD9"/>
    <property type="match status" value="1"/>
</dbReference>
<dbReference type="InterPro" id="IPR051082">
    <property type="entry name" value="Pentapeptide-BTB/POZ_domain"/>
</dbReference>
<dbReference type="PANTHER" id="PTHR14136">
    <property type="entry name" value="BTB_POZ DOMAIN-CONTAINING PROTEIN KCTD9"/>
    <property type="match status" value="1"/>
</dbReference>